<dbReference type="InterPro" id="IPR058727">
    <property type="entry name" value="Helical_Vwde"/>
</dbReference>
<keyword evidence="2" id="KW-0472">Membrane</keyword>
<evidence type="ECO:0000256" key="1">
    <source>
        <dbReference type="SAM" id="MobiDB-lite"/>
    </source>
</evidence>
<gene>
    <name evidence="4" type="ORF">ACJMK2_006243</name>
</gene>
<protein>
    <recommendedName>
        <fullName evidence="3">VWFD domain-containing protein</fullName>
    </recommendedName>
</protein>
<feature type="compositionally biased region" description="Basic and acidic residues" evidence="1">
    <location>
        <begin position="2072"/>
        <end position="2086"/>
    </location>
</feature>
<feature type="non-terminal residue" evidence="4">
    <location>
        <position position="1"/>
    </location>
</feature>
<dbReference type="PROSITE" id="PS01186">
    <property type="entry name" value="EGF_2"/>
    <property type="match status" value="1"/>
</dbReference>
<feature type="compositionally biased region" description="Low complexity" evidence="1">
    <location>
        <begin position="1773"/>
        <end position="1854"/>
    </location>
</feature>
<dbReference type="EMBL" id="JBJQND010000010">
    <property type="protein sequence ID" value="KAL3864578.1"/>
    <property type="molecule type" value="Genomic_DNA"/>
</dbReference>
<dbReference type="InterPro" id="IPR001846">
    <property type="entry name" value="VWF_type-D"/>
</dbReference>
<dbReference type="Pfam" id="PF00094">
    <property type="entry name" value="VWD"/>
    <property type="match status" value="1"/>
</dbReference>
<feature type="domain" description="VWFD" evidence="3">
    <location>
        <begin position="1152"/>
        <end position="1350"/>
    </location>
</feature>
<feature type="compositionally biased region" description="Acidic residues" evidence="1">
    <location>
        <begin position="2109"/>
        <end position="2121"/>
    </location>
</feature>
<organism evidence="4 5">
    <name type="scientific">Sinanodonta woodiana</name>
    <name type="common">Chinese pond mussel</name>
    <name type="synonym">Anodonta woodiana</name>
    <dbReference type="NCBI Taxonomy" id="1069815"/>
    <lineage>
        <taxon>Eukaryota</taxon>
        <taxon>Metazoa</taxon>
        <taxon>Spiralia</taxon>
        <taxon>Lophotrochozoa</taxon>
        <taxon>Mollusca</taxon>
        <taxon>Bivalvia</taxon>
        <taxon>Autobranchia</taxon>
        <taxon>Heteroconchia</taxon>
        <taxon>Palaeoheterodonta</taxon>
        <taxon>Unionida</taxon>
        <taxon>Unionoidea</taxon>
        <taxon>Unionidae</taxon>
        <taxon>Unioninae</taxon>
        <taxon>Sinanodonta</taxon>
    </lineage>
</organism>
<reference evidence="4 5" key="1">
    <citation type="submission" date="2024-11" db="EMBL/GenBank/DDBJ databases">
        <title>Chromosome-level genome assembly of the freshwater bivalve Anodonta woodiana.</title>
        <authorList>
            <person name="Chen X."/>
        </authorList>
    </citation>
    <scope>NUCLEOTIDE SEQUENCE [LARGE SCALE GENOMIC DNA]</scope>
    <source>
        <strain evidence="4">MN2024</strain>
        <tissue evidence="4">Gills</tissue>
    </source>
</reference>
<dbReference type="Pfam" id="PF26129">
    <property type="entry name" value="Vwde"/>
    <property type="match status" value="1"/>
</dbReference>
<accession>A0ABD3VVC7</accession>
<comment type="caution">
    <text evidence="4">The sequence shown here is derived from an EMBL/GenBank/DDBJ whole genome shotgun (WGS) entry which is preliminary data.</text>
</comment>
<dbReference type="Gene3D" id="2.60.120.260">
    <property type="entry name" value="Galactose-binding domain-like"/>
    <property type="match status" value="1"/>
</dbReference>
<feature type="compositionally biased region" description="Low complexity" evidence="1">
    <location>
        <begin position="1875"/>
        <end position="1890"/>
    </location>
</feature>
<name>A0ABD3VVC7_SINWO</name>
<dbReference type="InterPro" id="IPR000742">
    <property type="entry name" value="EGF"/>
</dbReference>
<feature type="region of interest" description="Disordered" evidence="1">
    <location>
        <begin position="1773"/>
        <end position="1908"/>
    </location>
</feature>
<evidence type="ECO:0000259" key="3">
    <source>
        <dbReference type="PROSITE" id="PS51233"/>
    </source>
</evidence>
<dbReference type="Pfam" id="PF23106">
    <property type="entry name" value="EGF_Teneurin"/>
    <property type="match status" value="1"/>
</dbReference>
<feature type="transmembrane region" description="Helical" evidence="2">
    <location>
        <begin position="1916"/>
        <end position="1939"/>
    </location>
</feature>
<dbReference type="PROSITE" id="PS51233">
    <property type="entry name" value="VWFD"/>
    <property type="match status" value="1"/>
</dbReference>
<feature type="compositionally biased region" description="Polar residues" evidence="1">
    <location>
        <begin position="1855"/>
        <end position="1874"/>
    </location>
</feature>
<dbReference type="Proteomes" id="UP001634394">
    <property type="component" value="Unassembled WGS sequence"/>
</dbReference>
<evidence type="ECO:0000256" key="2">
    <source>
        <dbReference type="SAM" id="Phobius"/>
    </source>
</evidence>
<keyword evidence="5" id="KW-1185">Reference proteome</keyword>
<keyword evidence="2" id="KW-0812">Transmembrane</keyword>
<proteinExistence type="predicted"/>
<feature type="region of interest" description="Disordered" evidence="1">
    <location>
        <begin position="2072"/>
        <end position="2121"/>
    </location>
</feature>
<keyword evidence="2" id="KW-1133">Transmembrane helix</keyword>
<evidence type="ECO:0000313" key="5">
    <source>
        <dbReference type="Proteomes" id="UP001634394"/>
    </source>
</evidence>
<sequence length="2121" mass="237032">TNFQLCEIEAIQENLTFYFASVFSWPFKSLMERQKFCRAHQKLKIIQEQASLCPLLFQSHVSSLLRWIHFQREDICTYQVDLKSNECNEYRATICLEDLLPYIGSLPVEDASLCRTLNQSIICLKDSLHFCPTAILDKMRSSLGIVQTSVGHLCPELSQALHCQNWETLADSNGMLFCDTMVPMACLGLVEIANLCIDSLAVKVLADCVLKNISYCEHSYVENIHKEYNKTLAQSGLACADNILRRLFPDLYTKENCTLPGKCSITEAYDCVYLLNGTMGTCGNLDMIVDCIDLRTSGCSDMQKYPVVFYLQHHFISREFDVTCLKGFQTEINNEPMVSVLQCVQQMTEVFENGYHVCKAFETLESCLSNTTSTEEVPGIWHQMLLRMTDNMEEFQTACHFIESGHDDIPENTDTKDCDVTQIKIQIGYFQAMLIRNIFLVSMATSDKALICQQINEELSQVDIPLISGCPQQIREHFLNLHTLLNILVVTSGTCTPPSVQCPHQVALHCVSHLAQVVTYHDTFFSRHDVCRAIVEAESCMRDNVQHCDQNQMQLIMQAYEPIRCQAINICPMALDLYDHITPTRLPTCLSLASLSNETCDLHRGLQCLRSLDLEENVSDDIESCSQYTKVSECFYNHLHHCEGNTTLHLVHKMFLHKTENLRPVCHLQVKPSCEMEYQNCNTDSADACIETLMHIISSERNSEDICLYAAFTSTCLEKNILHCPPILQHRYLTLIQYEMDKHHLNCRANLYMCSEALIKYSKILITHKIEMNDRYQHDTNGLDHNMNKDNVDNSDREMNKYLDHKLHDICEVLNLTYSCLEHEIFMLDLALQSSLNAVLRAVRNSVQDICKGQEPGYCPLELYDNVKCYRCRLLELQKAEHIFNTVMLLTDSFSDPDTILENFCSTYKSVQTAIISVEDECLLSQGLLQLWNKTAELYKGKQCILDPCSKQAAQKCFTEYEASVTNVSVVSVCSAKEAANECLITSLIDCDPQIVTELISDLHSLNIDGEANCRLMPYVSISSRHLHIVEGSSAAHINFTLMTPHMQSCRDDSCTLEIQFVFSENTSTLPRCSNSNGIQQVISSTCSHVFSKDTWGKPLDMYLEARVDHRMDRLQEVNMTPVASIWENGTKILSWNLLPIQISVEDQDTRSICFTAGTNYISSFDGRLYENVYRGEFTLYQHSEYPYAVHVIYQPCANGRGSCVCAAMVMTGDDVVTVDYCRRIQDSKVLDPVLDVKVHQNGELTPGTRVFRNVDGKVFQLVLPHGTLVTIMTRNTVVVWIKPSPYDMHKTEGLCGSYIGDRYNDGISQSVEHQWTSQVDQNTISEQELLLQQWRSTNSLLEGVEAQCMSGRDDTSHCRCGSGTSDEVCSQYVLTEICDLITGKEITDNLESYRALDNTQQTRRKRQTVKTPNDVWLGEGDTSQNISWPTASGLNETVARLNCEDALVDSRLGQICGQVIAPDTEILFCISDIKNTDSLDMVSLAVDAYRFRCKLSVLLDPTLSVPNMTHEVLLQQIDSVSCPDDCSGQGTCSQGMCSCFDGYVGAACSVKTSVAPHITELRENYLQSSTTEYIHTLYIQGSGFVDLDSLKCHFQTLEVSANGYTRINNYTTSPAKLQTNNILSCDLNGYLPLHAVLVSVSNDGRLRSNELLHIAYSPICYRCNLTSGSCDLQPTICILDGVCYAPGQFNPNSPCELCDPISNLWRYKPSDSCPVSNTTTSITATSRHDSTASQLDTTTKLDTTFSKINTIAPELNTTTPKLNTTTATLNTLTPKSNITNPTPDTTATTAKPNTTTAKLNTTISKPYTNTTTLKPDTNTATPNTTTPKPDTNTATPNTTTPKPDTNTATPNTTASKPEITTTFKPDTTFQGNATPQKDTTTPVKTTATAGPGSNGGNTQGQNSNQEQQQSDSRNLIIVIVVAAVVVAIVIIVAVAVVCRLRRREHRKRENVAGHENSAVDAMEEDNHNPLKQEFHLPHSTRSIASAASSASYLSEILSGKKWGLPAGQQMQGQFDGELVYDNPAYHVVELGQERQGSDSDTHIEDNNYDGFYAISSDENQGEIDHAMTKMESAISDRESSTESHPLKAGRFEAPGLTVQGPRERPDDFGDDDVPEEVTKL</sequence>
<evidence type="ECO:0000313" key="4">
    <source>
        <dbReference type="EMBL" id="KAL3864578.1"/>
    </source>
</evidence>